<comment type="caution">
    <text evidence="2">The sequence shown here is derived from an EMBL/GenBank/DDBJ whole genome shotgun (WGS) entry which is preliminary data.</text>
</comment>
<reference evidence="2" key="2">
    <citation type="journal article" date="2023" name="Plants (Basel)">
        <title>Annotation of the Turnera subulata (Passifloraceae) Draft Genome Reveals the S-Locus Evolved after the Divergence of Turneroideae from Passifloroideae in a Stepwise Manner.</title>
        <authorList>
            <person name="Henning P.M."/>
            <person name="Roalson E.H."/>
            <person name="Mir W."/>
            <person name="McCubbin A.G."/>
            <person name="Shore J.S."/>
        </authorList>
    </citation>
    <scope>NUCLEOTIDE SEQUENCE</scope>
    <source>
        <strain evidence="2">F60SS</strain>
    </source>
</reference>
<dbReference type="EMBL" id="JAKUCV010000388">
    <property type="protein sequence ID" value="KAJ4850272.1"/>
    <property type="molecule type" value="Genomic_DNA"/>
</dbReference>
<evidence type="ECO:0000313" key="2">
    <source>
        <dbReference type="EMBL" id="KAJ4850272.1"/>
    </source>
</evidence>
<dbReference type="Proteomes" id="UP001141552">
    <property type="component" value="Unassembled WGS sequence"/>
</dbReference>
<dbReference type="PANTHER" id="PTHR45642">
    <property type="entry name" value="GDSL ESTERASE/LIPASE EXL3"/>
    <property type="match status" value="1"/>
</dbReference>
<sequence length="302" mass="33132">INIIITICTIAIAEPLPKFSAILVFGDSTVDTGNNNYLNTAFKGNHQPYGQDFPNHIPTGRFSNGKLLPDFAASFLGIKDTVPPFLDPALSDDDIRNGVCFASAGSGYDNLTAAAAGIMSISKQLEMFRNYITRLKGIVGEEEGSRIIEGAFIIVSAGTNDIIDNYYDAPTRRQQFNNIGGYHDFLLNILQNSVKNTDSQSYNEKLKGLITNLQKSLPGSRIVYANIYDPLMGMINHPQNYGFTEVHRGCCGTGLVELATLCHSATPTCGRASQFLFWDAIHPTEAAYKYIFDTLIKQVLPQ</sequence>
<evidence type="ECO:0000313" key="3">
    <source>
        <dbReference type="Proteomes" id="UP001141552"/>
    </source>
</evidence>
<dbReference type="CDD" id="cd01837">
    <property type="entry name" value="SGNH_plant_lipase_like"/>
    <property type="match status" value="1"/>
</dbReference>
<dbReference type="InterPro" id="IPR050592">
    <property type="entry name" value="GDSL_lipolytic_enzyme"/>
</dbReference>
<evidence type="ECO:0000256" key="1">
    <source>
        <dbReference type="ARBA" id="ARBA00008668"/>
    </source>
</evidence>
<dbReference type="InterPro" id="IPR036514">
    <property type="entry name" value="SGNH_hydro_sf"/>
</dbReference>
<dbReference type="Pfam" id="PF00657">
    <property type="entry name" value="Lipase_GDSL"/>
    <property type="match status" value="1"/>
</dbReference>
<dbReference type="InterPro" id="IPR001087">
    <property type="entry name" value="GDSL"/>
</dbReference>
<dbReference type="AlphaFoldDB" id="A0A9Q0GI30"/>
<dbReference type="SUPFAM" id="SSF52266">
    <property type="entry name" value="SGNH hydrolase"/>
    <property type="match status" value="1"/>
</dbReference>
<gene>
    <name evidence="2" type="ORF">Tsubulata_015885</name>
</gene>
<dbReference type="GO" id="GO:0016788">
    <property type="term" value="F:hydrolase activity, acting on ester bonds"/>
    <property type="evidence" value="ECO:0007669"/>
    <property type="project" value="InterPro"/>
</dbReference>
<proteinExistence type="inferred from homology"/>
<name>A0A9Q0GI30_9ROSI</name>
<feature type="non-terminal residue" evidence="2">
    <location>
        <position position="302"/>
    </location>
</feature>
<keyword evidence="3" id="KW-1185">Reference proteome</keyword>
<dbReference type="Gene3D" id="3.40.50.1110">
    <property type="entry name" value="SGNH hydrolase"/>
    <property type="match status" value="2"/>
</dbReference>
<dbReference type="InterPro" id="IPR035669">
    <property type="entry name" value="SGNH_plant_lipase-like"/>
</dbReference>
<accession>A0A9Q0GI30</accession>
<comment type="similarity">
    <text evidence="1">Belongs to the 'GDSL' lipolytic enzyme family.</text>
</comment>
<dbReference type="OrthoDB" id="1600564at2759"/>
<protein>
    <submittedName>
        <fullName evidence="2">Uncharacterized protein</fullName>
    </submittedName>
</protein>
<reference evidence="2" key="1">
    <citation type="submission" date="2022-02" db="EMBL/GenBank/DDBJ databases">
        <authorList>
            <person name="Henning P.M."/>
            <person name="McCubbin A.G."/>
            <person name="Shore J.S."/>
        </authorList>
    </citation>
    <scope>NUCLEOTIDE SEQUENCE</scope>
    <source>
        <strain evidence="2">F60SS</strain>
        <tissue evidence="2">Leaves</tissue>
    </source>
</reference>
<organism evidence="2 3">
    <name type="scientific">Turnera subulata</name>
    <dbReference type="NCBI Taxonomy" id="218843"/>
    <lineage>
        <taxon>Eukaryota</taxon>
        <taxon>Viridiplantae</taxon>
        <taxon>Streptophyta</taxon>
        <taxon>Embryophyta</taxon>
        <taxon>Tracheophyta</taxon>
        <taxon>Spermatophyta</taxon>
        <taxon>Magnoliopsida</taxon>
        <taxon>eudicotyledons</taxon>
        <taxon>Gunneridae</taxon>
        <taxon>Pentapetalae</taxon>
        <taxon>rosids</taxon>
        <taxon>fabids</taxon>
        <taxon>Malpighiales</taxon>
        <taxon>Passifloraceae</taxon>
        <taxon>Turnera</taxon>
    </lineage>
</organism>
<dbReference type="PANTHER" id="PTHR45642:SF30">
    <property type="entry name" value="SGNH HYDROLASE-TYPE ESTERASE DOMAIN-CONTAINING PROTEIN"/>
    <property type="match status" value="1"/>
</dbReference>
<feature type="non-terminal residue" evidence="2">
    <location>
        <position position="1"/>
    </location>
</feature>